<evidence type="ECO:0000313" key="9">
    <source>
        <dbReference type="EMBL" id="MBB5031881.1"/>
    </source>
</evidence>
<dbReference type="GO" id="GO:0006308">
    <property type="term" value="P:DNA catabolic process"/>
    <property type="evidence" value="ECO:0007669"/>
    <property type="project" value="UniProtKB-UniRule"/>
</dbReference>
<dbReference type="AlphaFoldDB" id="A0A7W8DJI5"/>
<dbReference type="Proteomes" id="UP000590740">
    <property type="component" value="Unassembled WGS sequence"/>
</dbReference>
<evidence type="ECO:0000256" key="1">
    <source>
        <dbReference type="ARBA" id="ARBA00022490"/>
    </source>
</evidence>
<comment type="similarity">
    <text evidence="5 6">Belongs to the XseA family.</text>
</comment>
<keyword evidence="2 5" id="KW-0540">Nuclease</keyword>
<dbReference type="RefSeq" id="WP_184338811.1">
    <property type="nucleotide sequence ID" value="NZ_JACHIG010000002.1"/>
</dbReference>
<reference evidence="9 10" key="1">
    <citation type="submission" date="2020-08" db="EMBL/GenBank/DDBJ databases">
        <title>Genomic Encyclopedia of Type Strains, Phase IV (KMG-IV): sequencing the most valuable type-strain genomes for metagenomic binning, comparative biology and taxonomic classification.</title>
        <authorList>
            <person name="Goeker M."/>
        </authorList>
    </citation>
    <scope>NUCLEOTIDE SEQUENCE [LARGE SCALE GENOMIC DNA]</scope>
    <source>
        <strain evidence="9 10">DSM 12252</strain>
    </source>
</reference>
<comment type="subunit">
    <text evidence="5">Heterooligomer composed of large and small subunits.</text>
</comment>
<dbReference type="GO" id="GO:0009318">
    <property type="term" value="C:exodeoxyribonuclease VII complex"/>
    <property type="evidence" value="ECO:0007669"/>
    <property type="project" value="UniProtKB-UniRule"/>
</dbReference>
<evidence type="ECO:0000313" key="10">
    <source>
        <dbReference type="Proteomes" id="UP000590740"/>
    </source>
</evidence>
<comment type="catalytic activity">
    <reaction evidence="5 6">
        <text>Exonucleolytic cleavage in either 5'- to 3'- or 3'- to 5'-direction to yield nucleoside 5'-phosphates.</text>
        <dbReference type="EC" id="3.1.11.6"/>
    </reaction>
</comment>
<comment type="function">
    <text evidence="5">Bidirectionally degrades single-stranded DNA into large acid-insoluble oligonucleotides, which are then degraded further into small acid-soluble oligonucleotides.</text>
</comment>
<feature type="domain" description="Exonuclease VII large subunit C-terminal" evidence="7">
    <location>
        <begin position="124"/>
        <end position="442"/>
    </location>
</feature>
<dbReference type="InterPro" id="IPR020579">
    <property type="entry name" value="Exonuc_VII_lsu_C"/>
</dbReference>
<evidence type="ECO:0000259" key="8">
    <source>
        <dbReference type="Pfam" id="PF13742"/>
    </source>
</evidence>
<dbReference type="HAMAP" id="MF_00378">
    <property type="entry name" value="Exonuc_7_L"/>
    <property type="match status" value="1"/>
</dbReference>
<dbReference type="PANTHER" id="PTHR30008">
    <property type="entry name" value="EXODEOXYRIBONUCLEASE 7 LARGE SUBUNIT"/>
    <property type="match status" value="1"/>
</dbReference>
<evidence type="ECO:0000256" key="3">
    <source>
        <dbReference type="ARBA" id="ARBA00022801"/>
    </source>
</evidence>
<name>A0A7W8DJI5_9BACT</name>
<dbReference type="GO" id="GO:0005737">
    <property type="term" value="C:cytoplasm"/>
    <property type="evidence" value="ECO:0007669"/>
    <property type="project" value="UniProtKB-SubCell"/>
</dbReference>
<dbReference type="InterPro" id="IPR025824">
    <property type="entry name" value="OB-fold_nuc-bd_dom"/>
</dbReference>
<proteinExistence type="inferred from homology"/>
<dbReference type="InterPro" id="IPR003753">
    <property type="entry name" value="Exonuc_VII_L"/>
</dbReference>
<gene>
    <name evidence="5" type="primary">xseA</name>
    <name evidence="9" type="ORF">HNQ65_001449</name>
</gene>
<dbReference type="GO" id="GO:0003676">
    <property type="term" value="F:nucleic acid binding"/>
    <property type="evidence" value="ECO:0007669"/>
    <property type="project" value="InterPro"/>
</dbReference>
<sequence length="447" mass="49424">MPEDADVLSVTQLTREIRDVLEGHIGSVWVEGEISNHRLQSSGHQYFTLKDAGAQLSCVMFRGAAARTSVRIQDGALMQVYGEISVYEPRGQYQMVVKQVQAKGKGTLQERFEALKRRLHAEGLFDPQHKRAVPRFPRVVALVTSPTGAAIQDMLNILTRRAPWVRVLVFPVRVQGQGAELEIVRALRVMGAAEDFGLPVPDTIVVGRGGGSLEDLWCFNEEVLARAIAECPIPVISAVGHEIDFTIADFVADLRAPTPSAAAELLAPDSAELQRYFDGIARMLSTRVTTVLEHQQQVLELTAKGALRHAPERLIQQAEQGIDDHESRLREAVREQIRTWADDLSQKQQVLAAHHPRVQLTEAVHRAETCAHRLQQGLLHRLDRLADRLQSRAELLRHIGPDAVLARGFSYTTNAEGKVLKDATEVQAGEEVVTRLAKGAVRSVVKG</sequence>
<evidence type="ECO:0000256" key="5">
    <source>
        <dbReference type="HAMAP-Rule" id="MF_00378"/>
    </source>
</evidence>
<comment type="caution">
    <text evidence="9">The sequence shown here is derived from an EMBL/GenBank/DDBJ whole genome shotgun (WGS) entry which is preliminary data.</text>
</comment>
<evidence type="ECO:0000256" key="6">
    <source>
        <dbReference type="RuleBase" id="RU004355"/>
    </source>
</evidence>
<accession>A0A7W8DJI5</accession>
<feature type="domain" description="OB-fold nucleic acid binding" evidence="8">
    <location>
        <begin position="8"/>
        <end position="101"/>
    </location>
</feature>
<dbReference type="GO" id="GO:0008855">
    <property type="term" value="F:exodeoxyribonuclease VII activity"/>
    <property type="evidence" value="ECO:0007669"/>
    <property type="project" value="UniProtKB-UniRule"/>
</dbReference>
<keyword evidence="3 5" id="KW-0378">Hydrolase</keyword>
<comment type="subcellular location">
    <subcellularLocation>
        <location evidence="5 6">Cytoplasm</location>
    </subcellularLocation>
</comment>
<keyword evidence="4 5" id="KW-0269">Exonuclease</keyword>
<dbReference type="CDD" id="cd04489">
    <property type="entry name" value="ExoVII_LU_OBF"/>
    <property type="match status" value="1"/>
</dbReference>
<evidence type="ECO:0000256" key="4">
    <source>
        <dbReference type="ARBA" id="ARBA00022839"/>
    </source>
</evidence>
<evidence type="ECO:0000259" key="7">
    <source>
        <dbReference type="Pfam" id="PF02601"/>
    </source>
</evidence>
<dbReference type="EC" id="3.1.11.6" evidence="5"/>
<keyword evidence="1 5" id="KW-0963">Cytoplasm</keyword>
<protein>
    <recommendedName>
        <fullName evidence="5">Exodeoxyribonuclease 7 large subunit</fullName>
        <ecNumber evidence="5">3.1.11.6</ecNumber>
    </recommendedName>
    <alternativeName>
        <fullName evidence="5">Exodeoxyribonuclease VII large subunit</fullName>
        <shortName evidence="5">Exonuclease VII large subunit</shortName>
    </alternativeName>
</protein>
<dbReference type="NCBIfam" id="TIGR00237">
    <property type="entry name" value="xseA"/>
    <property type="match status" value="1"/>
</dbReference>
<dbReference type="Pfam" id="PF02601">
    <property type="entry name" value="Exonuc_VII_L"/>
    <property type="match status" value="1"/>
</dbReference>
<organism evidence="9 10">
    <name type="scientific">Prosthecobacter vanneervenii</name>
    <dbReference type="NCBI Taxonomy" id="48466"/>
    <lineage>
        <taxon>Bacteria</taxon>
        <taxon>Pseudomonadati</taxon>
        <taxon>Verrucomicrobiota</taxon>
        <taxon>Verrucomicrobiia</taxon>
        <taxon>Verrucomicrobiales</taxon>
        <taxon>Verrucomicrobiaceae</taxon>
        <taxon>Prosthecobacter</taxon>
    </lineage>
</organism>
<evidence type="ECO:0000256" key="2">
    <source>
        <dbReference type="ARBA" id="ARBA00022722"/>
    </source>
</evidence>
<keyword evidence="10" id="KW-1185">Reference proteome</keyword>
<dbReference type="EMBL" id="JACHIG010000002">
    <property type="protein sequence ID" value="MBB5031881.1"/>
    <property type="molecule type" value="Genomic_DNA"/>
</dbReference>
<dbReference type="Pfam" id="PF13742">
    <property type="entry name" value="tRNA_anti_2"/>
    <property type="match status" value="1"/>
</dbReference>
<dbReference type="PANTHER" id="PTHR30008:SF0">
    <property type="entry name" value="EXODEOXYRIBONUCLEASE 7 LARGE SUBUNIT"/>
    <property type="match status" value="1"/>
</dbReference>